<reference evidence="5 6" key="1">
    <citation type="submission" date="2019-08" db="EMBL/GenBank/DDBJ databases">
        <title>Genome sequencing of Paenibacillus faecis DSM 23593(T).</title>
        <authorList>
            <person name="Kook J.-K."/>
            <person name="Park S.-N."/>
            <person name="Lim Y.K."/>
        </authorList>
    </citation>
    <scope>NUCLEOTIDE SEQUENCE [LARGE SCALE GENOMIC DNA]</scope>
    <source>
        <strain evidence="5 6">DSM 23593</strain>
    </source>
</reference>
<dbReference type="Gene3D" id="3.40.50.720">
    <property type="entry name" value="NAD(P)-binding Rossmann-like Domain"/>
    <property type="match status" value="1"/>
</dbReference>
<dbReference type="InterPro" id="IPR002347">
    <property type="entry name" value="SDR_fam"/>
</dbReference>
<name>A0A5D0CPW3_9BACL</name>
<keyword evidence="3" id="KW-0560">Oxidoreductase</keyword>
<dbReference type="PRINTS" id="PR00080">
    <property type="entry name" value="SDRFAMILY"/>
</dbReference>
<keyword evidence="2" id="KW-0521">NADP</keyword>
<evidence type="ECO:0000256" key="1">
    <source>
        <dbReference type="ARBA" id="ARBA00006484"/>
    </source>
</evidence>
<dbReference type="InterPro" id="IPR020904">
    <property type="entry name" value="Sc_DH/Rdtase_CS"/>
</dbReference>
<dbReference type="InterPro" id="IPR057326">
    <property type="entry name" value="KR_dom"/>
</dbReference>
<evidence type="ECO:0000259" key="4">
    <source>
        <dbReference type="SMART" id="SM00822"/>
    </source>
</evidence>
<comment type="similarity">
    <text evidence="1">Belongs to the short-chain dehydrogenases/reductases (SDR) family.</text>
</comment>
<accession>A0A5D0CPW3</accession>
<evidence type="ECO:0000256" key="3">
    <source>
        <dbReference type="ARBA" id="ARBA00023002"/>
    </source>
</evidence>
<dbReference type="SUPFAM" id="SSF51735">
    <property type="entry name" value="NAD(P)-binding Rossmann-fold domains"/>
    <property type="match status" value="1"/>
</dbReference>
<dbReference type="PRINTS" id="PR00081">
    <property type="entry name" value="GDHRDH"/>
</dbReference>
<sequence>MGKLFSKVAIVTGGSRGIGRAIALRLGREGAAVAVHYSASRDAAEEVVGEIQRSGGSAFAVGADLSTLEGIRALFDGVEQELHTRFGSTGIDILVNNAGIGLTTTLEATKEEDFDYLMSLNVKAPFFMIQQALPHLRKDGRIIQISSAVTRMSLPAIPAYSMSKAAVNGLTLSLANQLGPRGITINAIAPGFVATDMNAGMLQDPESRQFGANFSIFGRWGEPGDIADIAAFLASPEGGWITGQVIDASGGSHL</sequence>
<keyword evidence="6" id="KW-1185">Reference proteome</keyword>
<dbReference type="PROSITE" id="PS00061">
    <property type="entry name" value="ADH_SHORT"/>
    <property type="match status" value="1"/>
</dbReference>
<dbReference type="Pfam" id="PF13561">
    <property type="entry name" value="adh_short_C2"/>
    <property type="match status" value="1"/>
</dbReference>
<dbReference type="EMBL" id="VSDO01000004">
    <property type="protein sequence ID" value="TYA11215.1"/>
    <property type="molecule type" value="Genomic_DNA"/>
</dbReference>
<dbReference type="PANTHER" id="PTHR43639:SF1">
    <property type="entry name" value="SHORT-CHAIN DEHYDROGENASE_REDUCTASE FAMILY PROTEIN"/>
    <property type="match status" value="1"/>
</dbReference>
<dbReference type="OrthoDB" id="9803333at2"/>
<organism evidence="5 6">
    <name type="scientific">Paenibacillus faecis</name>
    <dbReference type="NCBI Taxonomy" id="862114"/>
    <lineage>
        <taxon>Bacteria</taxon>
        <taxon>Bacillati</taxon>
        <taxon>Bacillota</taxon>
        <taxon>Bacilli</taxon>
        <taxon>Bacillales</taxon>
        <taxon>Paenibacillaceae</taxon>
        <taxon>Paenibacillus</taxon>
    </lineage>
</organism>
<comment type="caution">
    <text evidence="5">The sequence shown here is derived from an EMBL/GenBank/DDBJ whole genome shotgun (WGS) entry which is preliminary data.</text>
</comment>
<gene>
    <name evidence="5" type="ORF">FRY98_18710</name>
</gene>
<dbReference type="GO" id="GO:0016491">
    <property type="term" value="F:oxidoreductase activity"/>
    <property type="evidence" value="ECO:0007669"/>
    <property type="project" value="UniProtKB-KW"/>
</dbReference>
<proteinExistence type="inferred from homology"/>
<dbReference type="SMART" id="SM00822">
    <property type="entry name" value="PKS_KR"/>
    <property type="match status" value="1"/>
</dbReference>
<dbReference type="InterPro" id="IPR036291">
    <property type="entry name" value="NAD(P)-bd_dom_sf"/>
</dbReference>
<dbReference type="AlphaFoldDB" id="A0A5D0CPW3"/>
<feature type="domain" description="Ketoreductase" evidence="4">
    <location>
        <begin position="7"/>
        <end position="191"/>
    </location>
</feature>
<protein>
    <submittedName>
        <fullName evidence="5">SDR family oxidoreductase</fullName>
    </submittedName>
</protein>
<dbReference type="FunFam" id="3.40.50.720:FF:000374">
    <property type="entry name" value="3-oxoacyl-(Acyl-carrier-protein) reductase"/>
    <property type="match status" value="1"/>
</dbReference>
<dbReference type="Proteomes" id="UP000325218">
    <property type="component" value="Unassembled WGS sequence"/>
</dbReference>
<dbReference type="PANTHER" id="PTHR43639">
    <property type="entry name" value="OXIDOREDUCTASE, SHORT-CHAIN DEHYDROGENASE/REDUCTASE FAMILY (AFU_ORTHOLOGUE AFUA_5G02870)"/>
    <property type="match status" value="1"/>
</dbReference>
<evidence type="ECO:0000313" key="6">
    <source>
        <dbReference type="Proteomes" id="UP000325218"/>
    </source>
</evidence>
<evidence type="ECO:0000256" key="2">
    <source>
        <dbReference type="ARBA" id="ARBA00022857"/>
    </source>
</evidence>
<dbReference type="RefSeq" id="WP_148454818.1">
    <property type="nucleotide sequence ID" value="NZ_VSDO01000004.1"/>
</dbReference>
<evidence type="ECO:0000313" key="5">
    <source>
        <dbReference type="EMBL" id="TYA11215.1"/>
    </source>
</evidence>